<evidence type="ECO:0000313" key="8">
    <source>
        <dbReference type="EMBL" id="VUX55705.1"/>
    </source>
</evidence>
<dbReference type="EMBL" id="LR633967">
    <property type="protein sequence ID" value="VUX55705.1"/>
    <property type="molecule type" value="Genomic_DNA"/>
</dbReference>
<dbReference type="PRINTS" id="PR00723">
    <property type="entry name" value="SUBTILISIN"/>
</dbReference>
<accession>A0A7D9D1R7</accession>
<feature type="active site" description="Charge relay system" evidence="5">
    <location>
        <position position="169"/>
    </location>
</feature>
<evidence type="ECO:0000256" key="1">
    <source>
        <dbReference type="ARBA" id="ARBA00011073"/>
    </source>
</evidence>
<dbReference type="PROSITE" id="PS51892">
    <property type="entry name" value="SUBTILASE"/>
    <property type="match status" value="1"/>
</dbReference>
<evidence type="ECO:0000259" key="7">
    <source>
        <dbReference type="Pfam" id="PF00082"/>
    </source>
</evidence>
<name>A0A7D9D1R7_9GAMM</name>
<gene>
    <name evidence="8" type="ORF">JTBM06_V1_80029</name>
</gene>
<feature type="active site" description="Charge relay system" evidence="5">
    <location>
        <position position="357"/>
    </location>
</feature>
<dbReference type="GO" id="GO:0006508">
    <property type="term" value="P:proteolysis"/>
    <property type="evidence" value="ECO:0007669"/>
    <property type="project" value="UniProtKB-KW"/>
</dbReference>
<dbReference type="InterPro" id="IPR000209">
    <property type="entry name" value="Peptidase_S8/S53_dom"/>
</dbReference>
<proteinExistence type="inferred from homology"/>
<feature type="signal peptide" evidence="6">
    <location>
        <begin position="1"/>
        <end position="23"/>
    </location>
</feature>
<dbReference type="Gene3D" id="3.40.50.200">
    <property type="entry name" value="Peptidase S8/S53 domain"/>
    <property type="match status" value="1"/>
</dbReference>
<dbReference type="InterPro" id="IPR036852">
    <property type="entry name" value="Peptidase_S8/S53_dom_sf"/>
</dbReference>
<feature type="chain" id="PRO_5027744067" evidence="6">
    <location>
        <begin position="24"/>
        <end position="416"/>
    </location>
</feature>
<dbReference type="PROSITE" id="PS00137">
    <property type="entry name" value="SUBTILASE_HIS"/>
    <property type="match status" value="1"/>
</dbReference>
<dbReference type="PANTHER" id="PTHR43806:SF11">
    <property type="entry name" value="CEREVISIN-RELATED"/>
    <property type="match status" value="1"/>
</dbReference>
<evidence type="ECO:0000256" key="5">
    <source>
        <dbReference type="PROSITE-ProRule" id="PRU01240"/>
    </source>
</evidence>
<evidence type="ECO:0000256" key="3">
    <source>
        <dbReference type="ARBA" id="ARBA00022801"/>
    </source>
</evidence>
<feature type="domain" description="Peptidase S8/S53" evidence="7">
    <location>
        <begin position="160"/>
        <end position="389"/>
    </location>
</feature>
<keyword evidence="2 5" id="KW-0645">Protease</keyword>
<keyword evidence="6" id="KW-0732">Signal</keyword>
<evidence type="ECO:0000256" key="6">
    <source>
        <dbReference type="SAM" id="SignalP"/>
    </source>
</evidence>
<dbReference type="EC" id="3.4.21.66" evidence="8"/>
<sequence>MKPHFVMLAFIFSSLLLVEPATAQRNDTERDILVTFDNQGARAQSTGMSAPYRHRKRYSIAAEARRSADEVRDEYALLEVDRWPIRSLSVYCFVYRVPSGEDREALIDRLKSDTRIESVQALHEFETGTNANASYDDTYANLQVGLSILDISAAHRISRGQGVRIAIIDSDADSKHEDLQGRLSKIEVFANSKSGTDAEHGTAVASVIGANANNAKGIVGIAPQARLELFVSCWSDDATDNAICDSFTLAKALDTLLEEPPDILNMSLTGPFDPLLKRLLDEVQDAGVVMVAARPTVVSSSNHFPASLEAVISVGTSERRPQGSGGSSQQSQDIYAPGQHIMVAVPNNSYDFRSGSSLAAAHVSGAVALLLAVSPDLSYSTVLAFLRESQYAGPSGAVSINACIVLQLADPARSCL</sequence>
<evidence type="ECO:0000256" key="2">
    <source>
        <dbReference type="ARBA" id="ARBA00022670"/>
    </source>
</evidence>
<evidence type="ECO:0000256" key="4">
    <source>
        <dbReference type="ARBA" id="ARBA00022825"/>
    </source>
</evidence>
<dbReference type="InterPro" id="IPR050131">
    <property type="entry name" value="Peptidase_S8_subtilisin-like"/>
</dbReference>
<dbReference type="GO" id="GO:0004252">
    <property type="term" value="F:serine-type endopeptidase activity"/>
    <property type="evidence" value="ECO:0007669"/>
    <property type="project" value="UniProtKB-UniRule"/>
</dbReference>
<feature type="active site" description="Charge relay system" evidence="5">
    <location>
        <position position="200"/>
    </location>
</feature>
<dbReference type="Pfam" id="PF00082">
    <property type="entry name" value="Peptidase_S8"/>
    <property type="match status" value="1"/>
</dbReference>
<protein>
    <submittedName>
        <fullName evidence="8">Putative Thermitase</fullName>
        <ecNumber evidence="8">3.4.21.66</ecNumber>
    </submittedName>
</protein>
<reference evidence="8" key="1">
    <citation type="submission" date="2019-07" db="EMBL/GenBank/DDBJ databases">
        <authorList>
            <person name="Weber M."/>
            <person name="Kostadinov I."/>
            <person name="Kostadinov D I."/>
        </authorList>
    </citation>
    <scope>NUCLEOTIDE SEQUENCE</scope>
    <source>
        <strain evidence="8">Gfbio:sag-sample-m06:053724c1-46a9-4a36-b237-ea2bf867836b</strain>
    </source>
</reference>
<keyword evidence="4 5" id="KW-0720">Serine protease</keyword>
<dbReference type="InterPro" id="IPR022398">
    <property type="entry name" value="Peptidase_S8_His-AS"/>
</dbReference>
<dbReference type="AlphaFoldDB" id="A0A7D9D1R7"/>
<comment type="similarity">
    <text evidence="1 5">Belongs to the peptidase S8 family.</text>
</comment>
<organism evidence="8">
    <name type="scientific">uncultured Woeseiaceae bacterium</name>
    <dbReference type="NCBI Taxonomy" id="1983305"/>
    <lineage>
        <taxon>Bacteria</taxon>
        <taxon>Pseudomonadati</taxon>
        <taxon>Pseudomonadota</taxon>
        <taxon>Gammaproteobacteria</taxon>
        <taxon>Woeseiales</taxon>
        <taxon>Woeseiaceae</taxon>
        <taxon>environmental samples</taxon>
    </lineage>
</organism>
<keyword evidence="3 5" id="KW-0378">Hydrolase</keyword>
<dbReference type="PANTHER" id="PTHR43806">
    <property type="entry name" value="PEPTIDASE S8"/>
    <property type="match status" value="1"/>
</dbReference>
<dbReference type="SUPFAM" id="SSF52743">
    <property type="entry name" value="Subtilisin-like"/>
    <property type="match status" value="1"/>
</dbReference>
<dbReference type="InterPro" id="IPR015500">
    <property type="entry name" value="Peptidase_S8_subtilisin-rel"/>
</dbReference>